<dbReference type="EMBL" id="AP014685">
    <property type="protein sequence ID" value="BAR59087.1"/>
    <property type="molecule type" value="Genomic_DNA"/>
</dbReference>
<gene>
    <name evidence="2" type="ORF">NK6_5932</name>
</gene>
<accession>A0A0E4FZN1</accession>
<protein>
    <submittedName>
        <fullName evidence="2">Uncharacterized protein</fullName>
    </submittedName>
</protein>
<dbReference type="AlphaFoldDB" id="A0A0E4FZN1"/>
<evidence type="ECO:0000313" key="2">
    <source>
        <dbReference type="EMBL" id="BAR59087.1"/>
    </source>
</evidence>
<organism evidence="2 3">
    <name type="scientific">Bradyrhizobium diazoefficiens</name>
    <dbReference type="NCBI Taxonomy" id="1355477"/>
    <lineage>
        <taxon>Bacteria</taxon>
        <taxon>Pseudomonadati</taxon>
        <taxon>Pseudomonadota</taxon>
        <taxon>Alphaproteobacteria</taxon>
        <taxon>Hyphomicrobiales</taxon>
        <taxon>Nitrobacteraceae</taxon>
        <taxon>Bradyrhizobium</taxon>
    </lineage>
</organism>
<name>A0A0E4FZN1_9BRAD</name>
<dbReference type="Proteomes" id="UP000063308">
    <property type="component" value="Chromosome"/>
</dbReference>
<evidence type="ECO:0000313" key="3">
    <source>
        <dbReference type="Proteomes" id="UP000063308"/>
    </source>
</evidence>
<keyword evidence="1" id="KW-0472">Membrane</keyword>
<evidence type="ECO:0000256" key="1">
    <source>
        <dbReference type="SAM" id="Phobius"/>
    </source>
</evidence>
<keyword evidence="1" id="KW-1133">Transmembrane helix</keyword>
<proteinExistence type="predicted"/>
<feature type="transmembrane region" description="Helical" evidence="1">
    <location>
        <begin position="17"/>
        <end position="37"/>
    </location>
</feature>
<sequence length="67" mass="7248">MGSLLSHWFAHGSNTPLWIDLLVTFIACEILTFGPAYRNFRKSSGAEFGRESGTGVAGVKQFVTGGR</sequence>
<keyword evidence="1" id="KW-0812">Transmembrane</keyword>
<reference evidence="2 3" key="1">
    <citation type="submission" date="2014-11" db="EMBL/GenBank/DDBJ databases">
        <title>Symbiosis island explosion on the genome of extra-slow-growing strains of soybean bradyrhizobia with massive insertion sequences.</title>
        <authorList>
            <person name="Iida T."/>
            <person name="Minamisawa K."/>
        </authorList>
    </citation>
    <scope>NUCLEOTIDE SEQUENCE [LARGE SCALE GENOMIC DNA]</scope>
    <source>
        <strain evidence="2 3">NK6</strain>
    </source>
</reference>